<dbReference type="RefSeq" id="WP_064568861.1">
    <property type="nucleotide sequence ID" value="NZ_CP014007.2"/>
</dbReference>
<evidence type="ECO:0000313" key="2">
    <source>
        <dbReference type="EMBL" id="ANI85068.1"/>
    </source>
</evidence>
<dbReference type="EMBL" id="FOKO01000009">
    <property type="protein sequence ID" value="SFD33130.1"/>
    <property type="molecule type" value="Genomic_DNA"/>
</dbReference>
<organism evidence="3 5">
    <name type="scientific">Kosakonia oryzae</name>
    <dbReference type="NCBI Taxonomy" id="497725"/>
    <lineage>
        <taxon>Bacteria</taxon>
        <taxon>Pseudomonadati</taxon>
        <taxon>Pseudomonadota</taxon>
        <taxon>Gammaproteobacteria</taxon>
        <taxon>Enterobacterales</taxon>
        <taxon>Enterobacteriaceae</taxon>
        <taxon>Kosakonia</taxon>
    </lineage>
</organism>
<reference evidence="3 5" key="1">
    <citation type="submission" date="2016-10" db="EMBL/GenBank/DDBJ databases">
        <authorList>
            <person name="Varghese N."/>
            <person name="Submissions S."/>
        </authorList>
    </citation>
    <scope>NUCLEOTIDE SEQUENCE [LARGE SCALE GENOMIC DNA]</scope>
    <source>
        <strain evidence="3 5">CGMCC 1.7012</strain>
    </source>
</reference>
<dbReference type="Proteomes" id="UP000182314">
    <property type="component" value="Unassembled WGS sequence"/>
</dbReference>
<feature type="chain" id="PRO_5041697180" evidence="1">
    <location>
        <begin position="20"/>
        <end position="168"/>
    </location>
</feature>
<gene>
    <name evidence="2" type="ORF">AWR26_24045</name>
    <name evidence="3" type="ORF">SAMN05216286_5151</name>
</gene>
<evidence type="ECO:0000256" key="1">
    <source>
        <dbReference type="SAM" id="SignalP"/>
    </source>
</evidence>
<dbReference type="KEGG" id="kor:AWR26_24045"/>
<evidence type="ECO:0000313" key="5">
    <source>
        <dbReference type="Proteomes" id="UP000182314"/>
    </source>
</evidence>
<keyword evidence="4" id="KW-1185">Reference proteome</keyword>
<dbReference type="Proteomes" id="UP000078227">
    <property type="component" value="Chromosome"/>
</dbReference>
<evidence type="ECO:0000313" key="4">
    <source>
        <dbReference type="Proteomes" id="UP000078227"/>
    </source>
</evidence>
<feature type="signal peptide" evidence="1">
    <location>
        <begin position="1"/>
        <end position="19"/>
    </location>
</feature>
<keyword evidence="1" id="KW-0732">Signal</keyword>
<accession>A0AA94KSN8</accession>
<protein>
    <submittedName>
        <fullName evidence="3">Uncharacterized protein</fullName>
    </submittedName>
</protein>
<name>A0AA94KSN8_9ENTR</name>
<reference evidence="2 4" key="2">
    <citation type="submission" date="2021-03" db="EMBL/GenBank/DDBJ databases">
        <authorList>
            <person name="Li Y."/>
            <person name="Li S."/>
            <person name="Chen M."/>
            <person name="Peng G."/>
            <person name="Tan Z."/>
            <person name="An Q."/>
        </authorList>
    </citation>
    <scope>NUCLEOTIDE SEQUENCE [LARGE SCALE GENOMIC DNA]</scope>
    <source>
        <strain evidence="2 4">Ola 51</strain>
    </source>
</reference>
<dbReference type="AlphaFoldDB" id="A0AA94KSN8"/>
<evidence type="ECO:0000313" key="3">
    <source>
        <dbReference type="EMBL" id="SFD33130.1"/>
    </source>
</evidence>
<sequence length="168" mass="17777">MKKIILTTLLALMSSQSFAALTSHGSATTSMTLNAPTSWTITKGIDAEGTLGAGNIYTDDSILNNAATIIIKNESTAAGTYYIRGQGDSLETDGTIVWVNASDNTQKHVVSNLTTTLDSTWSTADTAFKSNTPLAAGDEKTFSFYGQSGDTFEPGTYNLSIELLTETP</sequence>
<proteinExistence type="predicted"/>
<dbReference type="EMBL" id="CP014007">
    <property type="protein sequence ID" value="ANI85068.1"/>
    <property type="molecule type" value="Genomic_DNA"/>
</dbReference>